<evidence type="ECO:0000256" key="7">
    <source>
        <dbReference type="ARBA" id="ARBA00022692"/>
    </source>
</evidence>
<evidence type="ECO:0000256" key="6">
    <source>
        <dbReference type="ARBA" id="ARBA00022679"/>
    </source>
</evidence>
<protein>
    <recommendedName>
        <fullName evidence="4 15">Dolichyl-phosphate-mannose--protein mannosyltransferase</fullName>
        <ecNumber evidence="4 15">2.4.1.109</ecNumber>
    </recommendedName>
</protein>
<dbReference type="Pfam" id="PF16192">
    <property type="entry name" value="PMT_4TMC"/>
    <property type="match status" value="1"/>
</dbReference>
<dbReference type="InterPro" id="IPR027005">
    <property type="entry name" value="PMT-like"/>
</dbReference>
<gene>
    <name evidence="17" type="ORF">SmJEL517_g03137</name>
</gene>
<feature type="domain" description="MIR" evidence="16">
    <location>
        <begin position="319"/>
        <end position="372"/>
    </location>
</feature>
<evidence type="ECO:0000256" key="8">
    <source>
        <dbReference type="ARBA" id="ARBA00022737"/>
    </source>
</evidence>
<organism evidence="17 18">
    <name type="scientific">Synchytrium microbalum</name>
    <dbReference type="NCBI Taxonomy" id="1806994"/>
    <lineage>
        <taxon>Eukaryota</taxon>
        <taxon>Fungi</taxon>
        <taxon>Fungi incertae sedis</taxon>
        <taxon>Chytridiomycota</taxon>
        <taxon>Chytridiomycota incertae sedis</taxon>
        <taxon>Chytridiomycetes</taxon>
        <taxon>Synchytriales</taxon>
        <taxon>Synchytriaceae</taxon>
        <taxon>Synchytrium</taxon>
    </lineage>
</organism>
<evidence type="ECO:0000256" key="4">
    <source>
        <dbReference type="ARBA" id="ARBA00012839"/>
    </source>
</evidence>
<dbReference type="CDD" id="cd23283">
    <property type="entry name" value="beta-trefoil_MIR_PMT1-like"/>
    <property type="match status" value="1"/>
</dbReference>
<evidence type="ECO:0000256" key="9">
    <source>
        <dbReference type="ARBA" id="ARBA00022824"/>
    </source>
</evidence>
<evidence type="ECO:0000313" key="18">
    <source>
        <dbReference type="Proteomes" id="UP000319731"/>
    </source>
</evidence>
<dbReference type="OrthoDB" id="292747at2759"/>
<dbReference type="SUPFAM" id="SSF82109">
    <property type="entry name" value="MIR domain"/>
    <property type="match status" value="1"/>
</dbReference>
<sequence>MEVRRRKPQAPPGYSLVSDDLLFEDDDLRRAGGVPYDSAWDYDSIESLDLYLVGALTILAAIVRLFQISQPPNVVFDEVHFGGFASKYIKGNFFMDVHPPLGKLLIASAGVLAGFDGNFTFKEIGMDYIEPRVPYVAMRLVPAICGVLTVPVAYMTMRNMNYSIPGSLLAALLLVFENGFTALSRHILLDSILIFFIALTCMMWTDFLSQQRRSVIGTCSEKRNSNMPQSQTGLFVVALIGISTIQNLWEILGDLRVTPIRFAQHFMARALCLIVIPFIVYTSLFAVHFIALPNSGSGSGFMSPEFQATLRGNEIKDCYADVAYGSRIYLRHESTNGGYLHSHKHSYPTGSKQQQITLYPFRDENSWFLVKKPLVSANGSIVEEPIVGFQRLRHGDVVRLEHTATNKQLHSHDHRAPVTENEDHFEVSGYGIEGFLGDTNDHWRVEIVNHKQGQDDVLAISTKIQLVHANTGCKLFSHAVKLPEWGFGQQEVTCAKKGRADLLEWRIEANEHPEMPANATIVNYRRPGFFRKFFEIHKVMWEINEGLTGSHPFDSRAGSWPYMGRGISYWSSKSGPSRQIYLLGNPFVWWSASLSTIVSVICALVLAVLMKRQMIVLSPAGWRRLSNVTFLYMGWALHYLPFFLPKRQLFLHHYFPALYFSILLLAACFDMLAMRSPKTIQYFAVVLLGVISLWMYIRYAPMSYGFSMTAKHCESLKVKSSYLKWNWDCSDVVMPDVDVSSAEPTVFGAEGGEIEAEEVEED</sequence>
<keyword evidence="10 15" id="KW-1133">Transmembrane helix</keyword>
<comment type="subcellular location">
    <subcellularLocation>
        <location evidence="1 15">Endoplasmic reticulum membrane</location>
        <topology evidence="1 15">Multi-pass membrane protein</topology>
    </subcellularLocation>
</comment>
<dbReference type="STRING" id="1806994.A0A507C3V3"/>
<feature type="transmembrane region" description="Helical" evidence="15">
    <location>
        <begin position="133"/>
        <end position="156"/>
    </location>
</feature>
<name>A0A507C3V3_9FUNG</name>
<dbReference type="InterPro" id="IPR016093">
    <property type="entry name" value="MIR_motif"/>
</dbReference>
<feature type="transmembrane region" description="Helical" evidence="15">
    <location>
        <begin position="654"/>
        <end position="673"/>
    </location>
</feature>
<comment type="catalytic activity">
    <reaction evidence="13 15">
        <text>a di-trans,poly-cis-dolichyl beta-D-mannosyl phosphate + L-threonyl-[protein] = 3-O-(alpha-D-mannosyl)-L-threonyl-[protein] + a di-trans,poly-cis-dolichyl phosphate + H(+)</text>
        <dbReference type="Rhea" id="RHEA:53396"/>
        <dbReference type="Rhea" id="RHEA-COMP:11060"/>
        <dbReference type="Rhea" id="RHEA-COMP:13547"/>
        <dbReference type="Rhea" id="RHEA-COMP:19498"/>
        <dbReference type="Rhea" id="RHEA-COMP:19501"/>
        <dbReference type="ChEBI" id="CHEBI:15378"/>
        <dbReference type="ChEBI" id="CHEBI:30013"/>
        <dbReference type="ChEBI" id="CHEBI:57683"/>
        <dbReference type="ChEBI" id="CHEBI:58211"/>
        <dbReference type="ChEBI" id="CHEBI:137323"/>
        <dbReference type="EC" id="2.4.1.109"/>
    </reaction>
</comment>
<keyword evidence="7 15" id="KW-0812">Transmembrane</keyword>
<comment type="similarity">
    <text evidence="3 15">Belongs to the glycosyltransferase 39 family.</text>
</comment>
<evidence type="ECO:0000256" key="13">
    <source>
        <dbReference type="ARBA" id="ARBA00045085"/>
    </source>
</evidence>
<evidence type="ECO:0000256" key="12">
    <source>
        <dbReference type="ARBA" id="ARBA00023180"/>
    </source>
</evidence>
<evidence type="ECO:0000256" key="5">
    <source>
        <dbReference type="ARBA" id="ARBA00022676"/>
    </source>
</evidence>
<dbReference type="PANTHER" id="PTHR10050">
    <property type="entry name" value="DOLICHYL-PHOSPHATE-MANNOSE--PROTEIN MANNOSYLTRANSFERASE"/>
    <property type="match status" value="1"/>
</dbReference>
<dbReference type="SMART" id="SM00472">
    <property type="entry name" value="MIR"/>
    <property type="match status" value="3"/>
</dbReference>
<accession>A0A507C3V3</accession>
<evidence type="ECO:0000256" key="10">
    <source>
        <dbReference type="ARBA" id="ARBA00022989"/>
    </source>
</evidence>
<feature type="transmembrane region" description="Helical" evidence="15">
    <location>
        <begin position="187"/>
        <end position="205"/>
    </location>
</feature>
<dbReference type="InterPro" id="IPR036300">
    <property type="entry name" value="MIR_dom_sf"/>
</dbReference>
<keyword evidence="6 15" id="KW-0808">Transferase</keyword>
<comment type="caution">
    <text evidence="17">The sequence shown here is derived from an EMBL/GenBank/DDBJ whole genome shotgun (WGS) entry which is preliminary data.</text>
</comment>
<keyword evidence="11 15" id="KW-0472">Membrane</keyword>
<dbReference type="EMBL" id="QEAO01000015">
    <property type="protein sequence ID" value="TPX34151.1"/>
    <property type="molecule type" value="Genomic_DNA"/>
</dbReference>
<comment type="catalytic activity">
    <reaction evidence="14 15">
        <text>a di-trans,poly-cis-dolichyl beta-D-mannosyl phosphate + L-seryl-[protein] = 3-O-(alpha-D-mannosyl)-L-seryl-[protein] + a di-trans,poly-cis-dolichyl phosphate + H(+)</text>
        <dbReference type="Rhea" id="RHEA:17377"/>
        <dbReference type="Rhea" id="RHEA-COMP:9863"/>
        <dbReference type="Rhea" id="RHEA-COMP:13546"/>
        <dbReference type="Rhea" id="RHEA-COMP:19498"/>
        <dbReference type="Rhea" id="RHEA-COMP:19501"/>
        <dbReference type="ChEBI" id="CHEBI:15378"/>
        <dbReference type="ChEBI" id="CHEBI:29999"/>
        <dbReference type="ChEBI" id="CHEBI:57683"/>
        <dbReference type="ChEBI" id="CHEBI:58211"/>
        <dbReference type="ChEBI" id="CHEBI:137321"/>
        <dbReference type="EC" id="2.4.1.109"/>
    </reaction>
</comment>
<feature type="transmembrane region" description="Helical" evidence="15">
    <location>
        <begin position="680"/>
        <end position="697"/>
    </location>
</feature>
<dbReference type="GeneID" id="42004362"/>
<dbReference type="InterPro" id="IPR032421">
    <property type="entry name" value="PMT_4TMC"/>
</dbReference>
<evidence type="ECO:0000259" key="16">
    <source>
        <dbReference type="PROSITE" id="PS50919"/>
    </source>
</evidence>
<evidence type="ECO:0000256" key="3">
    <source>
        <dbReference type="ARBA" id="ARBA00007222"/>
    </source>
</evidence>
<dbReference type="Gene3D" id="2.80.10.50">
    <property type="match status" value="1"/>
</dbReference>
<comment type="function">
    <text evidence="15">Transfers mannose from Dol-P-mannose to Ser or Thr residues on proteins.</text>
</comment>
<feature type="transmembrane region" description="Helical" evidence="15">
    <location>
        <begin position="270"/>
        <end position="292"/>
    </location>
</feature>
<dbReference type="GO" id="GO:0004169">
    <property type="term" value="F:dolichyl-phosphate-mannose-protein mannosyltransferase activity"/>
    <property type="evidence" value="ECO:0007669"/>
    <property type="project" value="UniProtKB-UniRule"/>
</dbReference>
<feature type="transmembrane region" description="Helical" evidence="15">
    <location>
        <begin position="587"/>
        <end position="610"/>
    </location>
</feature>
<feature type="domain" description="MIR" evidence="16">
    <location>
        <begin position="389"/>
        <end position="448"/>
    </location>
</feature>
<dbReference type="Pfam" id="PF02366">
    <property type="entry name" value="PMT"/>
    <property type="match status" value="2"/>
</dbReference>
<feature type="domain" description="MIR" evidence="16">
    <location>
        <begin position="455"/>
        <end position="510"/>
    </location>
</feature>
<evidence type="ECO:0000313" key="17">
    <source>
        <dbReference type="EMBL" id="TPX34151.1"/>
    </source>
</evidence>
<evidence type="ECO:0000256" key="15">
    <source>
        <dbReference type="RuleBase" id="RU367007"/>
    </source>
</evidence>
<comment type="pathway">
    <text evidence="2 15">Protein modification; protein glycosylation.</text>
</comment>
<evidence type="ECO:0000256" key="2">
    <source>
        <dbReference type="ARBA" id="ARBA00004922"/>
    </source>
</evidence>
<dbReference type="RefSeq" id="XP_031024948.1">
    <property type="nucleotide sequence ID" value="XM_031169065.1"/>
</dbReference>
<dbReference type="Pfam" id="PF02815">
    <property type="entry name" value="MIR"/>
    <property type="match status" value="1"/>
</dbReference>
<dbReference type="EC" id="2.4.1.109" evidence="4 15"/>
<keyword evidence="8" id="KW-0677">Repeat</keyword>
<keyword evidence="12" id="KW-0325">Glycoprotein</keyword>
<dbReference type="GO" id="GO:0005789">
    <property type="term" value="C:endoplasmic reticulum membrane"/>
    <property type="evidence" value="ECO:0007669"/>
    <property type="project" value="UniProtKB-SubCell"/>
</dbReference>
<dbReference type="UniPathway" id="UPA00378"/>
<feature type="transmembrane region" description="Helical" evidence="15">
    <location>
        <begin position="48"/>
        <end position="66"/>
    </location>
</feature>
<evidence type="ECO:0000256" key="11">
    <source>
        <dbReference type="ARBA" id="ARBA00023136"/>
    </source>
</evidence>
<dbReference type="PANTHER" id="PTHR10050:SF50">
    <property type="entry name" value="DOLICHYL-PHOSPHATE-MANNOSE--PROTEIN MANNOSYLTRANSFERASE 1-RELATED"/>
    <property type="match status" value="1"/>
</dbReference>
<evidence type="ECO:0000256" key="14">
    <source>
        <dbReference type="ARBA" id="ARBA00045102"/>
    </source>
</evidence>
<dbReference type="PROSITE" id="PS50919">
    <property type="entry name" value="MIR"/>
    <property type="match status" value="3"/>
</dbReference>
<reference evidence="17 18" key="1">
    <citation type="journal article" date="2019" name="Sci. Rep.">
        <title>Comparative genomics of chytrid fungi reveal insights into the obligate biotrophic and pathogenic lifestyle of Synchytrium endobioticum.</title>
        <authorList>
            <person name="van de Vossenberg B.T.L.H."/>
            <person name="Warris S."/>
            <person name="Nguyen H.D.T."/>
            <person name="van Gent-Pelzer M.P.E."/>
            <person name="Joly D.L."/>
            <person name="van de Geest H.C."/>
            <person name="Bonants P.J.M."/>
            <person name="Smith D.S."/>
            <person name="Levesque C.A."/>
            <person name="van der Lee T.A.J."/>
        </authorList>
    </citation>
    <scope>NUCLEOTIDE SEQUENCE [LARGE SCALE GENOMIC DNA]</scope>
    <source>
        <strain evidence="17 18">JEL517</strain>
    </source>
</reference>
<dbReference type="InterPro" id="IPR003342">
    <property type="entry name" value="ArnT-like_N"/>
</dbReference>
<dbReference type="Proteomes" id="UP000319731">
    <property type="component" value="Unassembled WGS sequence"/>
</dbReference>
<dbReference type="AlphaFoldDB" id="A0A507C3V3"/>
<proteinExistence type="inferred from homology"/>
<feature type="transmembrane region" description="Helical" evidence="15">
    <location>
        <begin position="622"/>
        <end position="642"/>
    </location>
</feature>
<keyword evidence="9 15" id="KW-0256">Endoplasmic reticulum</keyword>
<feature type="transmembrane region" description="Helical" evidence="15">
    <location>
        <begin position="162"/>
        <end position="180"/>
    </location>
</feature>
<keyword evidence="5 15" id="KW-0328">Glycosyltransferase</keyword>
<evidence type="ECO:0000256" key="1">
    <source>
        <dbReference type="ARBA" id="ARBA00004477"/>
    </source>
</evidence>
<keyword evidence="18" id="KW-1185">Reference proteome</keyword>